<comment type="similarity">
    <text evidence="1">In the C-terminal section; belongs to the class-I pyridoxal-phosphate-dependent aminotransferase family.</text>
</comment>
<dbReference type="Pfam" id="PF00155">
    <property type="entry name" value="Aminotran_1_2"/>
    <property type="match status" value="1"/>
</dbReference>
<evidence type="ECO:0000313" key="7">
    <source>
        <dbReference type="EMBL" id="KKE82741.1"/>
    </source>
</evidence>
<dbReference type="PROSITE" id="PS50949">
    <property type="entry name" value="HTH_GNTR"/>
    <property type="match status" value="1"/>
</dbReference>
<dbReference type="CDD" id="cd07377">
    <property type="entry name" value="WHTH_GntR"/>
    <property type="match status" value="1"/>
</dbReference>
<keyword evidence="4" id="KW-0238">DNA-binding</keyword>
<evidence type="ECO:0000313" key="8">
    <source>
        <dbReference type="Proteomes" id="UP000033434"/>
    </source>
</evidence>
<dbReference type="GO" id="GO:0030170">
    <property type="term" value="F:pyridoxal phosphate binding"/>
    <property type="evidence" value="ECO:0007669"/>
    <property type="project" value="InterPro"/>
</dbReference>
<organism evidence="7 8">
    <name type="scientific">Pseudoalteromonas luteoviolacea S4054</name>
    <dbReference type="NCBI Taxonomy" id="1129367"/>
    <lineage>
        <taxon>Bacteria</taxon>
        <taxon>Pseudomonadati</taxon>
        <taxon>Pseudomonadota</taxon>
        <taxon>Gammaproteobacteria</taxon>
        <taxon>Alteromonadales</taxon>
        <taxon>Pseudoalteromonadaceae</taxon>
        <taxon>Pseudoalteromonas</taxon>
    </lineage>
</organism>
<comment type="caution">
    <text evidence="7">The sequence shown here is derived from an EMBL/GenBank/DDBJ whole genome shotgun (WGS) entry which is preliminary data.</text>
</comment>
<evidence type="ECO:0000256" key="4">
    <source>
        <dbReference type="ARBA" id="ARBA00023125"/>
    </source>
</evidence>
<dbReference type="PANTHER" id="PTHR46577:SF1">
    <property type="entry name" value="HTH-TYPE TRANSCRIPTIONAL REGULATORY PROTEIN GABR"/>
    <property type="match status" value="1"/>
</dbReference>
<dbReference type="InterPro" id="IPR004839">
    <property type="entry name" value="Aminotransferase_I/II_large"/>
</dbReference>
<dbReference type="InterPro" id="IPR036388">
    <property type="entry name" value="WH-like_DNA-bd_sf"/>
</dbReference>
<keyword evidence="2" id="KW-0663">Pyridoxal phosphate</keyword>
<dbReference type="GO" id="GO:0003677">
    <property type="term" value="F:DNA binding"/>
    <property type="evidence" value="ECO:0007669"/>
    <property type="project" value="UniProtKB-KW"/>
</dbReference>
<keyword evidence="5" id="KW-0804">Transcription</keyword>
<dbReference type="Gene3D" id="1.10.10.10">
    <property type="entry name" value="Winged helix-like DNA-binding domain superfamily/Winged helix DNA-binding domain"/>
    <property type="match status" value="1"/>
</dbReference>
<dbReference type="SUPFAM" id="SSF53383">
    <property type="entry name" value="PLP-dependent transferases"/>
    <property type="match status" value="1"/>
</dbReference>
<dbReference type="InterPro" id="IPR015424">
    <property type="entry name" value="PyrdxlP-dep_Trfase"/>
</dbReference>
<dbReference type="InterPro" id="IPR000524">
    <property type="entry name" value="Tscrpt_reg_HTH_GntR"/>
</dbReference>
<gene>
    <name evidence="7" type="ORF">N479_16940</name>
</gene>
<keyword evidence="3" id="KW-0805">Transcription regulation</keyword>
<dbReference type="PANTHER" id="PTHR46577">
    <property type="entry name" value="HTH-TYPE TRANSCRIPTIONAL REGULATORY PROTEIN GABR"/>
    <property type="match status" value="1"/>
</dbReference>
<dbReference type="InterPro" id="IPR051446">
    <property type="entry name" value="HTH_trans_reg/aminotransferase"/>
</dbReference>
<accession>A0A0F6AA68</accession>
<dbReference type="SUPFAM" id="SSF46785">
    <property type="entry name" value="Winged helix' DNA-binding domain"/>
    <property type="match status" value="1"/>
</dbReference>
<evidence type="ECO:0000259" key="6">
    <source>
        <dbReference type="PROSITE" id="PS50949"/>
    </source>
</evidence>
<reference evidence="7 8" key="1">
    <citation type="journal article" date="2015" name="BMC Genomics">
        <title>Genome mining reveals unlocked bioactive potential of marine Gram-negative bacteria.</title>
        <authorList>
            <person name="Machado H."/>
            <person name="Sonnenschein E.C."/>
            <person name="Melchiorsen J."/>
            <person name="Gram L."/>
        </authorList>
    </citation>
    <scope>NUCLEOTIDE SEQUENCE [LARGE SCALE GENOMIC DNA]</scope>
    <source>
        <strain evidence="7 8">S4054</strain>
    </source>
</reference>
<name>A0A0F6AA68_9GAMM</name>
<dbReference type="GO" id="GO:0003700">
    <property type="term" value="F:DNA-binding transcription factor activity"/>
    <property type="evidence" value="ECO:0007669"/>
    <property type="project" value="InterPro"/>
</dbReference>
<proteinExistence type="inferred from homology"/>
<feature type="domain" description="HTH gntR-type" evidence="6">
    <location>
        <begin position="27"/>
        <end position="95"/>
    </location>
</feature>
<dbReference type="CDD" id="cd00609">
    <property type="entry name" value="AAT_like"/>
    <property type="match status" value="1"/>
</dbReference>
<dbReference type="Proteomes" id="UP000033434">
    <property type="component" value="Unassembled WGS sequence"/>
</dbReference>
<evidence type="ECO:0000256" key="5">
    <source>
        <dbReference type="ARBA" id="ARBA00023163"/>
    </source>
</evidence>
<evidence type="ECO:0000256" key="2">
    <source>
        <dbReference type="ARBA" id="ARBA00022898"/>
    </source>
</evidence>
<evidence type="ECO:0000256" key="1">
    <source>
        <dbReference type="ARBA" id="ARBA00005384"/>
    </source>
</evidence>
<evidence type="ECO:0000256" key="3">
    <source>
        <dbReference type="ARBA" id="ARBA00023015"/>
    </source>
</evidence>
<dbReference type="InterPro" id="IPR036390">
    <property type="entry name" value="WH_DNA-bd_sf"/>
</dbReference>
<protein>
    <recommendedName>
        <fullName evidence="6">HTH gntR-type domain-containing protein</fullName>
    </recommendedName>
</protein>
<dbReference type="EMBL" id="AUXW01000157">
    <property type="protein sequence ID" value="KKE82741.1"/>
    <property type="molecule type" value="Genomic_DNA"/>
</dbReference>
<dbReference type="Pfam" id="PF00392">
    <property type="entry name" value="GntR"/>
    <property type="match status" value="1"/>
</dbReference>
<dbReference type="SMART" id="SM00345">
    <property type="entry name" value="HTH_GNTR"/>
    <property type="match status" value="1"/>
</dbReference>
<dbReference type="Gene3D" id="3.40.640.10">
    <property type="entry name" value="Type I PLP-dependent aspartate aminotransferase-like (Major domain)"/>
    <property type="match status" value="1"/>
</dbReference>
<dbReference type="AlphaFoldDB" id="A0A0F6AA68"/>
<dbReference type="InterPro" id="IPR015421">
    <property type="entry name" value="PyrdxlP-dep_Trfase_major"/>
</dbReference>
<sequence length="469" mass="53671">MGINLFIVMNTIWEPDGELFLRLAATKPKYMALAELIEQSIDNKQLTFDQRLPAQRTLADALQITHGTVTRAYVLLELRGYVRAKLGAGTYVSKDNSLLHELQVSDLAASVQPLMGQDSIIAKAMQDLSQSHTELAELMTYKLNGLPRHQRFFRDWLLQRGFACEQHDVIFTQGAQQGIYSCLSTLCEPGDLVIHETLTYPGFFKACNNLRLCTKGVALNEQGIDLVQLESICQSQPVKAIYITPNCQNPTNVRYSEETLQALLALSRKYHFFILEDDVNYCLPENWRLPLWQKAPDRVFYLASFSKYFSGGLRAGYMLTPLLWQQQVINTVHAQCWSVSMMNFELMMRALQSKEYQYNQCKLEEELRYRQECFDKVLRQYGFEAAFFGLNICWHLPDNLNMHYVAGQFKAQSVEVRTLDVFASPHEICDINGIRFTLGGPTTREAFEFAMARVDKVLQDLLVSSDVVI</sequence>
<dbReference type="PATRIC" id="fig|1129367.4.peg.3367"/>